<keyword evidence="9" id="KW-0472">Membrane</keyword>
<dbReference type="EMBL" id="QFZK01000002">
    <property type="protein sequence ID" value="RFO97983.1"/>
    <property type="molecule type" value="Genomic_DNA"/>
</dbReference>
<protein>
    <recommendedName>
        <fullName evidence="10">Endonuclease/exonuclease/phosphatase domain-containing protein</fullName>
    </recommendedName>
</protein>
<dbReference type="SUPFAM" id="SSF56219">
    <property type="entry name" value="DNase I-like"/>
    <property type="match status" value="1"/>
</dbReference>
<evidence type="ECO:0000256" key="8">
    <source>
        <dbReference type="ARBA" id="ARBA00023204"/>
    </source>
</evidence>
<evidence type="ECO:0000256" key="4">
    <source>
        <dbReference type="ARBA" id="ARBA00022723"/>
    </source>
</evidence>
<keyword evidence="7" id="KW-0460">Magnesium</keyword>
<evidence type="ECO:0000256" key="7">
    <source>
        <dbReference type="ARBA" id="ARBA00022842"/>
    </source>
</evidence>
<sequence>MPGAAFHCSGHCGCAQAGARGPPAEAWAFALPMILRAARFLAGWVLLGALGVHLAFVVVQNVGGIPVWVGELTRFLPFYWLLLLLCAALLGSLLLRPVFRLLALCNLALFAFGTLDFHWNFAQQAAAAGTPVRVLTYNMKALDVWKTKGGYEGIEREMQQYAPDIIALQDAQWWLTRDTEWTNTPIQIAQPISGLPYVVAFGEFVLASRYPLRDCRVGNLGLSALPGPYQQCSAAQYLQCTVRLGLQNLQVVTAHLARPRNALMAARHNFPEGLQSWRMHVAERLAQSDALQADLSRFAGPLILMGDMNTLEQSPVFANLQRAGLRDAFSEAGQGWGYTHGHALSRGVDLYRIDHILVSPELAVHKAEAGRISESEHNPVIADLIIRP</sequence>
<dbReference type="GO" id="GO:0006281">
    <property type="term" value="P:DNA repair"/>
    <property type="evidence" value="ECO:0007669"/>
    <property type="project" value="UniProtKB-KW"/>
</dbReference>
<evidence type="ECO:0000256" key="9">
    <source>
        <dbReference type="SAM" id="Phobius"/>
    </source>
</evidence>
<feature type="transmembrane region" description="Helical" evidence="9">
    <location>
        <begin position="40"/>
        <end position="58"/>
    </location>
</feature>
<dbReference type="AlphaFoldDB" id="A0A3E1RFD8"/>
<reference evidence="11 12" key="1">
    <citation type="submission" date="2018-05" db="EMBL/GenBank/DDBJ databases">
        <title>Rhodoferax soyangensis sp.nov., isolated from an oligotrophic freshwater lake.</title>
        <authorList>
            <person name="Park M."/>
        </authorList>
    </citation>
    <scope>NUCLEOTIDE SEQUENCE [LARGE SCALE GENOMIC DNA]</scope>
    <source>
        <strain evidence="11 12">IMCC26218</strain>
    </source>
</reference>
<proteinExistence type="predicted"/>
<dbReference type="Gene3D" id="3.60.10.10">
    <property type="entry name" value="Endonuclease/exonuclease/phosphatase"/>
    <property type="match status" value="1"/>
</dbReference>
<evidence type="ECO:0000256" key="1">
    <source>
        <dbReference type="ARBA" id="ARBA00001936"/>
    </source>
</evidence>
<evidence type="ECO:0000256" key="3">
    <source>
        <dbReference type="ARBA" id="ARBA00022722"/>
    </source>
</evidence>
<keyword evidence="3" id="KW-0540">Nuclease</keyword>
<keyword evidence="5" id="KW-0227">DNA damage</keyword>
<comment type="caution">
    <text evidence="11">The sequence shown here is derived from an EMBL/GenBank/DDBJ whole genome shotgun (WGS) entry which is preliminary data.</text>
</comment>
<comment type="cofactor">
    <cofactor evidence="2">
        <name>Mg(2+)</name>
        <dbReference type="ChEBI" id="CHEBI:18420"/>
    </cofactor>
</comment>
<keyword evidence="12" id="KW-1185">Reference proteome</keyword>
<organism evidence="11 12">
    <name type="scientific">Rhodoferax lacus</name>
    <dbReference type="NCBI Taxonomy" id="2184758"/>
    <lineage>
        <taxon>Bacteria</taxon>
        <taxon>Pseudomonadati</taxon>
        <taxon>Pseudomonadota</taxon>
        <taxon>Betaproteobacteria</taxon>
        <taxon>Burkholderiales</taxon>
        <taxon>Comamonadaceae</taxon>
        <taxon>Rhodoferax</taxon>
    </lineage>
</organism>
<name>A0A3E1RFD8_9BURK</name>
<dbReference type="Proteomes" id="UP000260665">
    <property type="component" value="Unassembled WGS sequence"/>
</dbReference>
<keyword evidence="9" id="KW-1133">Transmembrane helix</keyword>
<evidence type="ECO:0000256" key="6">
    <source>
        <dbReference type="ARBA" id="ARBA00022801"/>
    </source>
</evidence>
<dbReference type="InterPro" id="IPR036691">
    <property type="entry name" value="Endo/exonu/phosph_ase_sf"/>
</dbReference>
<keyword evidence="9" id="KW-0812">Transmembrane</keyword>
<dbReference type="InterPro" id="IPR005135">
    <property type="entry name" value="Endo/exonuclease/phosphatase"/>
</dbReference>
<dbReference type="GO" id="GO:0016787">
    <property type="term" value="F:hydrolase activity"/>
    <property type="evidence" value="ECO:0007669"/>
    <property type="project" value="UniProtKB-KW"/>
</dbReference>
<dbReference type="PANTHER" id="PTHR15822:SF4">
    <property type="entry name" value="TYROSYL-DNA PHOSPHODIESTERASE 2"/>
    <property type="match status" value="1"/>
</dbReference>
<dbReference type="GO" id="GO:0046872">
    <property type="term" value="F:metal ion binding"/>
    <property type="evidence" value="ECO:0007669"/>
    <property type="project" value="UniProtKB-KW"/>
</dbReference>
<keyword evidence="6" id="KW-0378">Hydrolase</keyword>
<evidence type="ECO:0000313" key="11">
    <source>
        <dbReference type="EMBL" id="RFO97983.1"/>
    </source>
</evidence>
<evidence type="ECO:0000259" key="10">
    <source>
        <dbReference type="Pfam" id="PF03372"/>
    </source>
</evidence>
<keyword evidence="4" id="KW-0479">Metal-binding</keyword>
<feature type="transmembrane region" description="Helical" evidence="9">
    <location>
        <begin position="78"/>
        <end position="95"/>
    </location>
</feature>
<dbReference type="InterPro" id="IPR051547">
    <property type="entry name" value="TDP2-like"/>
</dbReference>
<comment type="cofactor">
    <cofactor evidence="1">
        <name>Mn(2+)</name>
        <dbReference type="ChEBI" id="CHEBI:29035"/>
    </cofactor>
</comment>
<dbReference type="GO" id="GO:0004518">
    <property type="term" value="F:nuclease activity"/>
    <property type="evidence" value="ECO:0007669"/>
    <property type="project" value="UniProtKB-KW"/>
</dbReference>
<dbReference type="Pfam" id="PF03372">
    <property type="entry name" value="Exo_endo_phos"/>
    <property type="match status" value="1"/>
</dbReference>
<gene>
    <name evidence="11" type="ORF">DIC66_04455</name>
</gene>
<evidence type="ECO:0000256" key="5">
    <source>
        <dbReference type="ARBA" id="ARBA00022763"/>
    </source>
</evidence>
<evidence type="ECO:0000256" key="2">
    <source>
        <dbReference type="ARBA" id="ARBA00001946"/>
    </source>
</evidence>
<keyword evidence="8" id="KW-0234">DNA repair</keyword>
<dbReference type="PANTHER" id="PTHR15822">
    <property type="entry name" value="TRAF AND TNF RECEPTOR-ASSOCIATED PROTEIN"/>
    <property type="match status" value="1"/>
</dbReference>
<feature type="domain" description="Endonuclease/exonuclease/phosphatase" evidence="10">
    <location>
        <begin position="135"/>
        <end position="377"/>
    </location>
</feature>
<evidence type="ECO:0000313" key="12">
    <source>
        <dbReference type="Proteomes" id="UP000260665"/>
    </source>
</evidence>
<accession>A0A3E1RFD8</accession>